<reference evidence="2" key="2">
    <citation type="journal article" date="2023" name="IMA Fungus">
        <title>Comparative genomic study of the Penicillium genus elucidates a diverse pangenome and 15 lateral gene transfer events.</title>
        <authorList>
            <person name="Petersen C."/>
            <person name="Sorensen T."/>
            <person name="Nielsen M.R."/>
            <person name="Sondergaard T.E."/>
            <person name="Sorensen J.L."/>
            <person name="Fitzpatrick D.A."/>
            <person name="Frisvad J.C."/>
            <person name="Nielsen K.L."/>
        </authorList>
    </citation>
    <scope>NUCLEOTIDE SEQUENCE</scope>
    <source>
        <strain evidence="2">IBT 15544</strain>
    </source>
</reference>
<sequence>KERLSPKPKLKPKPLSPNIRLGKRSAPPIFVEPSGKDTFKKYYKCDLASTIAIYIRTSNSRAECFRTPNALYNLCEFDPLTLVAVSYYYILGSYLDYSRRTYLAAIEFLSATTLASSFEELKRCLGDLIGLI</sequence>
<protein>
    <submittedName>
        <fullName evidence="2">Uncharacterized protein</fullName>
    </submittedName>
</protein>
<proteinExistence type="predicted"/>
<dbReference type="EMBL" id="JAPQKR010000013">
    <property type="protein sequence ID" value="KAJ5201717.1"/>
    <property type="molecule type" value="Genomic_DNA"/>
</dbReference>
<name>A0A9W9MI41_9EURO</name>
<comment type="caution">
    <text evidence="2">The sequence shown here is derived from an EMBL/GenBank/DDBJ whole genome shotgun (WGS) entry which is preliminary data.</text>
</comment>
<evidence type="ECO:0000313" key="2">
    <source>
        <dbReference type="EMBL" id="KAJ5201717.1"/>
    </source>
</evidence>
<reference evidence="2" key="1">
    <citation type="submission" date="2022-12" db="EMBL/GenBank/DDBJ databases">
        <authorList>
            <person name="Petersen C."/>
        </authorList>
    </citation>
    <scope>NUCLEOTIDE SEQUENCE</scope>
    <source>
        <strain evidence="2">IBT 15544</strain>
    </source>
</reference>
<accession>A0A9W9MI41</accession>
<dbReference type="GeneID" id="83180743"/>
<evidence type="ECO:0000256" key="1">
    <source>
        <dbReference type="SAM" id="MobiDB-lite"/>
    </source>
</evidence>
<dbReference type="AlphaFoldDB" id="A0A9W9MI41"/>
<dbReference type="Proteomes" id="UP001150904">
    <property type="component" value="Unassembled WGS sequence"/>
</dbReference>
<feature type="compositionally biased region" description="Basic residues" evidence="1">
    <location>
        <begin position="1"/>
        <end position="12"/>
    </location>
</feature>
<organism evidence="2 3">
    <name type="scientific">Penicillium cinerascens</name>
    <dbReference type="NCBI Taxonomy" id="70096"/>
    <lineage>
        <taxon>Eukaryota</taxon>
        <taxon>Fungi</taxon>
        <taxon>Dikarya</taxon>
        <taxon>Ascomycota</taxon>
        <taxon>Pezizomycotina</taxon>
        <taxon>Eurotiomycetes</taxon>
        <taxon>Eurotiomycetidae</taxon>
        <taxon>Eurotiales</taxon>
        <taxon>Aspergillaceae</taxon>
        <taxon>Penicillium</taxon>
    </lineage>
</organism>
<dbReference type="RefSeq" id="XP_058307633.1">
    <property type="nucleotide sequence ID" value="XM_058453442.1"/>
</dbReference>
<dbReference type="OrthoDB" id="4062651at2759"/>
<feature type="region of interest" description="Disordered" evidence="1">
    <location>
        <begin position="1"/>
        <end position="20"/>
    </location>
</feature>
<keyword evidence="3" id="KW-1185">Reference proteome</keyword>
<evidence type="ECO:0000313" key="3">
    <source>
        <dbReference type="Proteomes" id="UP001150904"/>
    </source>
</evidence>
<gene>
    <name evidence="2" type="ORF">N7498_006380</name>
</gene>
<feature type="non-terminal residue" evidence="2">
    <location>
        <position position="132"/>
    </location>
</feature>